<sequence length="126" mass="13615">MTSHEDDTNKSVDAQLAELQGEYIANLYERVAPVLVSWQAYIDGRYAPDLLKEVYRGVHAIAGTASILNVRPVDTLSQTAQAQIQGMLEASEVDASVVTQIDETLNEMLLVAKSGDVEAAPINLNG</sequence>
<evidence type="ECO:0000313" key="2">
    <source>
        <dbReference type="Proteomes" id="UP001500392"/>
    </source>
</evidence>
<comment type="caution">
    <text evidence="1">The sequence shown here is derived from an EMBL/GenBank/DDBJ whole genome shotgun (WGS) entry which is preliminary data.</text>
</comment>
<dbReference type="Proteomes" id="UP001500392">
    <property type="component" value="Unassembled WGS sequence"/>
</dbReference>
<dbReference type="Gene3D" id="1.20.120.160">
    <property type="entry name" value="HPT domain"/>
    <property type="match status" value="1"/>
</dbReference>
<protein>
    <recommendedName>
        <fullName evidence="3">HPt domain-containing protein</fullName>
    </recommendedName>
</protein>
<evidence type="ECO:0008006" key="3">
    <source>
        <dbReference type="Google" id="ProtNLM"/>
    </source>
</evidence>
<dbReference type="RefSeq" id="WP_344936171.1">
    <property type="nucleotide sequence ID" value="NZ_BAABDM010000004.1"/>
</dbReference>
<evidence type="ECO:0000313" key="1">
    <source>
        <dbReference type="EMBL" id="GAA4098081.1"/>
    </source>
</evidence>
<proteinExistence type="predicted"/>
<name>A0ABP7WVP3_9GAMM</name>
<gene>
    <name evidence="1" type="ORF">GCM10022414_23590</name>
</gene>
<keyword evidence="2" id="KW-1185">Reference proteome</keyword>
<dbReference type="EMBL" id="BAABDM010000004">
    <property type="protein sequence ID" value="GAA4098081.1"/>
    <property type="molecule type" value="Genomic_DNA"/>
</dbReference>
<dbReference type="SUPFAM" id="SSF47226">
    <property type="entry name" value="Histidine-containing phosphotransfer domain, HPT domain"/>
    <property type="match status" value="1"/>
</dbReference>
<organism evidence="1 2">
    <name type="scientific">Zhongshania borealis</name>
    <dbReference type="NCBI Taxonomy" id="889488"/>
    <lineage>
        <taxon>Bacteria</taxon>
        <taxon>Pseudomonadati</taxon>
        <taxon>Pseudomonadota</taxon>
        <taxon>Gammaproteobacteria</taxon>
        <taxon>Cellvibrionales</taxon>
        <taxon>Spongiibacteraceae</taxon>
        <taxon>Zhongshania</taxon>
    </lineage>
</organism>
<dbReference type="InterPro" id="IPR036641">
    <property type="entry name" value="HPT_dom_sf"/>
</dbReference>
<accession>A0ABP7WVP3</accession>
<reference evidence="2" key="1">
    <citation type="journal article" date="2019" name="Int. J. Syst. Evol. Microbiol.">
        <title>The Global Catalogue of Microorganisms (GCM) 10K type strain sequencing project: providing services to taxonomists for standard genome sequencing and annotation.</title>
        <authorList>
            <consortium name="The Broad Institute Genomics Platform"/>
            <consortium name="The Broad Institute Genome Sequencing Center for Infectious Disease"/>
            <person name="Wu L."/>
            <person name="Ma J."/>
        </authorList>
    </citation>
    <scope>NUCLEOTIDE SEQUENCE [LARGE SCALE GENOMIC DNA]</scope>
    <source>
        <strain evidence="2">JCM 17304</strain>
    </source>
</reference>